<sequence>MISFTTSFRNTIVILLGLVSIGCSGSDGGTSRRPGQDPDSSKLPSTFVASDFVAWTSVNITESVVPEFVTDSFPGPHVRISARSTIYIERDIVEAGDGVVFMDNCPRFPIYFKKSSNSSLVYESGSSNSKSRRKISLRFFTDQAATIRDERWDDGVYRRTQHDLISTNEAATVPTYGTAVVTTDSEGLASLSGSYTIDCHWKAETRVLKADGTVDTQAIISENKFFSFLTEDGGAITMGVWRRSLSQLGVIQPNKPNLVLGPSFNKVIGDWQYTDTAFMGAVEFQLDDGSSIQVNANFVE</sequence>
<gene>
    <name evidence="1" type="ORF">OPDIPICF_00876</name>
</gene>
<dbReference type="AlphaFoldDB" id="A0A5S9PK74"/>
<name>A0A5S9PK74_9GAMM</name>
<accession>A0A5S9PK74</accession>
<dbReference type="OrthoDB" id="9873913at2"/>
<evidence type="ECO:0000313" key="2">
    <source>
        <dbReference type="Proteomes" id="UP000441399"/>
    </source>
</evidence>
<organism evidence="1 2">
    <name type="scientific">BD1-7 clade bacterium</name>
    <dbReference type="NCBI Taxonomy" id="2029982"/>
    <lineage>
        <taxon>Bacteria</taxon>
        <taxon>Pseudomonadati</taxon>
        <taxon>Pseudomonadota</taxon>
        <taxon>Gammaproteobacteria</taxon>
        <taxon>Cellvibrionales</taxon>
        <taxon>Spongiibacteraceae</taxon>
        <taxon>BD1-7 clade</taxon>
    </lineage>
</organism>
<dbReference type="Proteomes" id="UP000441399">
    <property type="component" value="Unassembled WGS sequence"/>
</dbReference>
<reference evidence="1 2" key="1">
    <citation type="submission" date="2019-11" db="EMBL/GenBank/DDBJ databases">
        <authorList>
            <person name="Holert J."/>
        </authorList>
    </citation>
    <scope>NUCLEOTIDE SEQUENCE [LARGE SCALE GENOMIC DNA]</scope>
    <source>
        <strain evidence="1">SB11_3</strain>
    </source>
</reference>
<evidence type="ECO:0000313" key="1">
    <source>
        <dbReference type="EMBL" id="CAA0104648.1"/>
    </source>
</evidence>
<protein>
    <submittedName>
        <fullName evidence="1">Uncharacterized protein</fullName>
    </submittedName>
</protein>
<keyword evidence="2" id="KW-1185">Reference proteome</keyword>
<proteinExistence type="predicted"/>
<dbReference type="EMBL" id="CACSIO010000012">
    <property type="protein sequence ID" value="CAA0104648.1"/>
    <property type="molecule type" value="Genomic_DNA"/>
</dbReference>